<evidence type="ECO:0000256" key="7">
    <source>
        <dbReference type="ARBA" id="ARBA00022840"/>
    </source>
</evidence>
<keyword evidence="3 11" id="KW-0808">Transferase</keyword>
<keyword evidence="7" id="KW-0067">ATP-binding</keyword>
<accession>A0A6M1RLX7</accession>
<proteinExistence type="inferred from homology"/>
<evidence type="ECO:0000256" key="2">
    <source>
        <dbReference type="ARBA" id="ARBA00022649"/>
    </source>
</evidence>
<gene>
    <name evidence="11" type="ORF">G4L39_04475</name>
</gene>
<sequence>MTLEQLLREKREDILLVCARYGARNVRVFGSVARGEADAQSDLDFLVELEPGRTLFDLGGLQYDLEQLLGCPVDVVTERGLKVRIRDRVVQESVPL</sequence>
<dbReference type="InterPro" id="IPR043519">
    <property type="entry name" value="NT_sf"/>
</dbReference>
<evidence type="ECO:0000256" key="4">
    <source>
        <dbReference type="ARBA" id="ARBA00022695"/>
    </source>
</evidence>
<keyword evidence="8" id="KW-0460">Magnesium</keyword>
<comment type="caution">
    <text evidence="11">The sequence shown here is derived from an EMBL/GenBank/DDBJ whole genome shotgun (WGS) entry which is preliminary data.</text>
</comment>
<dbReference type="Gene3D" id="3.30.460.10">
    <property type="entry name" value="Beta Polymerase, domain 2"/>
    <property type="match status" value="1"/>
</dbReference>
<evidence type="ECO:0000256" key="8">
    <source>
        <dbReference type="ARBA" id="ARBA00022842"/>
    </source>
</evidence>
<evidence type="ECO:0000256" key="5">
    <source>
        <dbReference type="ARBA" id="ARBA00022723"/>
    </source>
</evidence>
<dbReference type="GO" id="GO:0005524">
    <property type="term" value="F:ATP binding"/>
    <property type="evidence" value="ECO:0007669"/>
    <property type="project" value="UniProtKB-KW"/>
</dbReference>
<comment type="cofactor">
    <cofactor evidence="1">
        <name>Mg(2+)</name>
        <dbReference type="ChEBI" id="CHEBI:18420"/>
    </cofactor>
</comment>
<dbReference type="PANTHER" id="PTHR33571">
    <property type="entry name" value="SSL8005 PROTEIN"/>
    <property type="match status" value="1"/>
</dbReference>
<keyword evidence="5" id="KW-0479">Metal-binding</keyword>
<evidence type="ECO:0000256" key="9">
    <source>
        <dbReference type="ARBA" id="ARBA00038276"/>
    </source>
</evidence>
<dbReference type="PANTHER" id="PTHR33571:SF12">
    <property type="entry name" value="BSL3053 PROTEIN"/>
    <property type="match status" value="1"/>
</dbReference>
<evidence type="ECO:0000259" key="10">
    <source>
        <dbReference type="Pfam" id="PF01909"/>
    </source>
</evidence>
<dbReference type="GO" id="GO:0016779">
    <property type="term" value="F:nucleotidyltransferase activity"/>
    <property type="evidence" value="ECO:0007669"/>
    <property type="project" value="UniProtKB-KW"/>
</dbReference>
<dbReference type="SUPFAM" id="SSF81301">
    <property type="entry name" value="Nucleotidyltransferase"/>
    <property type="match status" value="1"/>
</dbReference>
<keyword evidence="2" id="KW-1277">Toxin-antitoxin system</keyword>
<dbReference type="GO" id="GO:0046872">
    <property type="term" value="F:metal ion binding"/>
    <property type="evidence" value="ECO:0007669"/>
    <property type="project" value="UniProtKB-KW"/>
</dbReference>
<keyword evidence="6" id="KW-0547">Nucleotide-binding</keyword>
<evidence type="ECO:0000256" key="1">
    <source>
        <dbReference type="ARBA" id="ARBA00001946"/>
    </source>
</evidence>
<comment type="similarity">
    <text evidence="9">Belongs to the MntA antitoxin family.</text>
</comment>
<organism evidence="11 12">
    <name type="scientific">Limisphaera ngatamarikiensis</name>
    <dbReference type="NCBI Taxonomy" id="1324935"/>
    <lineage>
        <taxon>Bacteria</taxon>
        <taxon>Pseudomonadati</taxon>
        <taxon>Verrucomicrobiota</taxon>
        <taxon>Verrucomicrobiia</taxon>
        <taxon>Limisphaerales</taxon>
        <taxon>Limisphaeraceae</taxon>
        <taxon>Limisphaera</taxon>
    </lineage>
</organism>
<protein>
    <submittedName>
        <fullName evidence="11">Nucleotidyltransferase family protein</fullName>
    </submittedName>
</protein>
<keyword evidence="12" id="KW-1185">Reference proteome</keyword>
<evidence type="ECO:0000313" key="12">
    <source>
        <dbReference type="Proteomes" id="UP000477311"/>
    </source>
</evidence>
<keyword evidence="4" id="KW-0548">Nucleotidyltransferase</keyword>
<dbReference type="AlphaFoldDB" id="A0A6M1RLX7"/>
<dbReference type="RefSeq" id="WP_165106239.1">
    <property type="nucleotide sequence ID" value="NZ_JAAKYA010000027.1"/>
</dbReference>
<name>A0A6M1RLX7_9BACT</name>
<feature type="domain" description="Polymerase nucleotidyl transferase" evidence="10">
    <location>
        <begin position="17"/>
        <end position="92"/>
    </location>
</feature>
<dbReference type="EMBL" id="JAAKYA010000027">
    <property type="protein sequence ID" value="NGO38653.1"/>
    <property type="molecule type" value="Genomic_DNA"/>
</dbReference>
<dbReference type="Pfam" id="PF01909">
    <property type="entry name" value="NTP_transf_2"/>
    <property type="match status" value="1"/>
</dbReference>
<evidence type="ECO:0000256" key="3">
    <source>
        <dbReference type="ARBA" id="ARBA00022679"/>
    </source>
</evidence>
<dbReference type="InterPro" id="IPR052038">
    <property type="entry name" value="Type-VII_TA_antitoxin"/>
</dbReference>
<reference evidence="11 12" key="1">
    <citation type="submission" date="2020-02" db="EMBL/GenBank/DDBJ databases">
        <title>Draft genome sequence of Limisphaera ngatamarikiensis NGM72.4T, a thermophilic Verrucomicrobia grouped in subdivision 3.</title>
        <authorList>
            <person name="Carere C.R."/>
            <person name="Steen J."/>
            <person name="Hugenholtz P."/>
            <person name="Stott M.B."/>
        </authorList>
    </citation>
    <scope>NUCLEOTIDE SEQUENCE [LARGE SCALE GENOMIC DNA]</scope>
    <source>
        <strain evidence="11 12">NGM72.4</strain>
    </source>
</reference>
<evidence type="ECO:0000256" key="6">
    <source>
        <dbReference type="ARBA" id="ARBA00022741"/>
    </source>
</evidence>
<dbReference type="Proteomes" id="UP000477311">
    <property type="component" value="Unassembled WGS sequence"/>
</dbReference>
<dbReference type="InterPro" id="IPR002934">
    <property type="entry name" value="Polymerase_NTP_transf_dom"/>
</dbReference>
<evidence type="ECO:0000313" key="11">
    <source>
        <dbReference type="EMBL" id="NGO38653.1"/>
    </source>
</evidence>
<dbReference type="CDD" id="cd05403">
    <property type="entry name" value="NT_KNTase_like"/>
    <property type="match status" value="1"/>
</dbReference>